<accession>A0A8D8A5S9</accession>
<organism evidence="1">
    <name type="scientific">Culex pipiens</name>
    <name type="common">House mosquito</name>
    <dbReference type="NCBI Taxonomy" id="7175"/>
    <lineage>
        <taxon>Eukaryota</taxon>
        <taxon>Metazoa</taxon>
        <taxon>Ecdysozoa</taxon>
        <taxon>Arthropoda</taxon>
        <taxon>Hexapoda</taxon>
        <taxon>Insecta</taxon>
        <taxon>Pterygota</taxon>
        <taxon>Neoptera</taxon>
        <taxon>Endopterygota</taxon>
        <taxon>Diptera</taxon>
        <taxon>Nematocera</taxon>
        <taxon>Culicoidea</taxon>
        <taxon>Culicidae</taxon>
        <taxon>Culicinae</taxon>
        <taxon>Culicini</taxon>
        <taxon>Culex</taxon>
        <taxon>Culex</taxon>
    </lineage>
</organism>
<sequence length="108" mass="12764">MRKEKVRREWKSLVSIWCQSDKIFFSDVYPRVQHNLLHSELELISLRSVVSDKSPRKFDLFPKPQYNCVVRSRSLPLLRKNCFFFVEFRMKKCPSSSCERTPSCAGCA</sequence>
<dbReference type="EMBL" id="HBUE01016971">
    <property type="protein sequence ID" value="CAG6450797.1"/>
    <property type="molecule type" value="Transcribed_RNA"/>
</dbReference>
<proteinExistence type="predicted"/>
<evidence type="ECO:0000313" key="1">
    <source>
        <dbReference type="EMBL" id="CAG6450797.1"/>
    </source>
</evidence>
<reference evidence="1" key="1">
    <citation type="submission" date="2021-05" db="EMBL/GenBank/DDBJ databases">
        <authorList>
            <person name="Alioto T."/>
            <person name="Alioto T."/>
            <person name="Gomez Garrido J."/>
        </authorList>
    </citation>
    <scope>NUCLEOTIDE SEQUENCE</scope>
</reference>
<dbReference type="AlphaFoldDB" id="A0A8D8A5S9"/>
<protein>
    <submittedName>
        <fullName evidence="1">(northern house mosquito) hypothetical protein</fullName>
    </submittedName>
</protein>
<name>A0A8D8A5S9_CULPI</name>